<gene>
    <name evidence="1" type="ORF">BFL40_27645</name>
    <name evidence="2" type="ORF">SAMN04515675_6100</name>
</gene>
<reference evidence="1 3" key="1">
    <citation type="submission" date="2016-08" db="EMBL/GenBank/DDBJ databases">
        <title>Draft genome sequence of Pseudomonas costantinii LMG 22119, type strain isolated from cultivated mushroom (Agaricus bisporus) sporophores.</title>
        <authorList>
            <person name="Tambong J.T."/>
        </authorList>
    </citation>
    <scope>NUCLEOTIDE SEQUENCE [LARGE SCALE GENOMIC DNA]</scope>
    <source>
        <strain evidence="1 3">LMG 22119</strain>
    </source>
</reference>
<proteinExistence type="predicted"/>
<organism evidence="1 3">
    <name type="scientific">Pseudomonas costantinii</name>
    <dbReference type="NCBI Taxonomy" id="168469"/>
    <lineage>
        <taxon>Bacteria</taxon>
        <taxon>Pseudomonadati</taxon>
        <taxon>Pseudomonadota</taxon>
        <taxon>Gammaproteobacteria</taxon>
        <taxon>Pseudomonadales</taxon>
        <taxon>Pseudomonadaceae</taxon>
        <taxon>Pseudomonas</taxon>
    </lineage>
</organism>
<comment type="caution">
    <text evidence="1">The sequence shown here is derived from an EMBL/GenBank/DDBJ whole genome shotgun (WGS) entry which is preliminary data.</text>
</comment>
<protein>
    <recommendedName>
        <fullName evidence="5">DUF2188 domain-containing protein</fullName>
    </recommendedName>
</protein>
<dbReference type="Pfam" id="PF09954">
    <property type="entry name" value="DUF2188"/>
    <property type="match status" value="1"/>
</dbReference>
<keyword evidence="4" id="KW-1185">Reference proteome</keyword>
<dbReference type="Proteomes" id="UP000181661">
    <property type="component" value="Unassembled WGS sequence"/>
</dbReference>
<dbReference type="EMBL" id="FNTS01000002">
    <property type="protein sequence ID" value="SEE53686.1"/>
    <property type="molecule type" value="Genomic_DNA"/>
</dbReference>
<evidence type="ECO:0000313" key="3">
    <source>
        <dbReference type="Proteomes" id="UP000181661"/>
    </source>
</evidence>
<dbReference type="AlphaFoldDB" id="A0A1S2UHT1"/>
<reference evidence="2 4" key="2">
    <citation type="submission" date="2016-10" db="EMBL/GenBank/DDBJ databases">
        <authorList>
            <person name="Varghese N."/>
            <person name="Submissions S."/>
        </authorList>
    </citation>
    <scope>NUCLEOTIDE SEQUENCE [LARGE SCALE GENOMIC DNA]</scope>
    <source>
        <strain evidence="2 4">BS2773</strain>
    </source>
</reference>
<evidence type="ECO:0000313" key="4">
    <source>
        <dbReference type="Proteomes" id="UP000182179"/>
    </source>
</evidence>
<dbReference type="EMBL" id="MDDR01000052">
    <property type="protein sequence ID" value="OIN46012.1"/>
    <property type="molecule type" value="Genomic_DNA"/>
</dbReference>
<evidence type="ECO:0008006" key="5">
    <source>
        <dbReference type="Google" id="ProtNLM"/>
    </source>
</evidence>
<name>A0A1S2UHT1_9PSED</name>
<sequence length="62" mass="6671">MNSYRIMKTKDGWGLFRTGSVKPLAAASTKDGLVALATPFIAGAAASVRVHNENGTFQELRF</sequence>
<dbReference type="InterPro" id="IPR018691">
    <property type="entry name" value="DUF2188"/>
</dbReference>
<accession>A0A1S2UHT1</accession>
<dbReference type="Proteomes" id="UP000182179">
    <property type="component" value="Unassembled WGS sequence"/>
</dbReference>
<evidence type="ECO:0000313" key="2">
    <source>
        <dbReference type="EMBL" id="SEE53686.1"/>
    </source>
</evidence>
<evidence type="ECO:0000313" key="1">
    <source>
        <dbReference type="EMBL" id="OIN46012.1"/>
    </source>
</evidence>